<gene>
    <name evidence="1" type="ORF">IFM89_002461</name>
</gene>
<sequence length="132" mass="15236">MEENEKLKMGLSELGNLERVRSASVAMNVWQPEIVRGKQKRVVEQCVVPVESRVKGVEMEIRVCKQQIKVLDKGYREELRRLDEAKRKLVSMVYHPLRDYGSTEAVDECKGKTKRKKSKQCSEKFCSSGDKC</sequence>
<dbReference type="Proteomes" id="UP000631114">
    <property type="component" value="Unassembled WGS sequence"/>
</dbReference>
<evidence type="ECO:0000313" key="2">
    <source>
        <dbReference type="Proteomes" id="UP000631114"/>
    </source>
</evidence>
<evidence type="ECO:0000313" key="1">
    <source>
        <dbReference type="EMBL" id="KAF9618766.1"/>
    </source>
</evidence>
<comment type="caution">
    <text evidence="1">The sequence shown here is derived from an EMBL/GenBank/DDBJ whole genome shotgun (WGS) entry which is preliminary data.</text>
</comment>
<dbReference type="OrthoDB" id="3219396at2759"/>
<protein>
    <submittedName>
        <fullName evidence="1">Uncharacterized protein</fullName>
    </submittedName>
</protein>
<name>A0A835IJ11_9MAGN</name>
<proteinExistence type="predicted"/>
<organism evidence="1 2">
    <name type="scientific">Coptis chinensis</name>
    <dbReference type="NCBI Taxonomy" id="261450"/>
    <lineage>
        <taxon>Eukaryota</taxon>
        <taxon>Viridiplantae</taxon>
        <taxon>Streptophyta</taxon>
        <taxon>Embryophyta</taxon>
        <taxon>Tracheophyta</taxon>
        <taxon>Spermatophyta</taxon>
        <taxon>Magnoliopsida</taxon>
        <taxon>Ranunculales</taxon>
        <taxon>Ranunculaceae</taxon>
        <taxon>Coptidoideae</taxon>
        <taxon>Coptis</taxon>
    </lineage>
</organism>
<reference evidence="1 2" key="1">
    <citation type="submission" date="2020-10" db="EMBL/GenBank/DDBJ databases">
        <title>The Coptis chinensis genome and diversification of protoberbering-type alkaloids.</title>
        <authorList>
            <person name="Wang B."/>
            <person name="Shu S."/>
            <person name="Song C."/>
            <person name="Liu Y."/>
        </authorList>
    </citation>
    <scope>NUCLEOTIDE SEQUENCE [LARGE SCALE GENOMIC DNA]</scope>
    <source>
        <strain evidence="1">HL-2020</strain>
        <tissue evidence="1">Leaf</tissue>
    </source>
</reference>
<dbReference type="EMBL" id="JADFTS010000002">
    <property type="protein sequence ID" value="KAF9618766.1"/>
    <property type="molecule type" value="Genomic_DNA"/>
</dbReference>
<dbReference type="AlphaFoldDB" id="A0A835IJ11"/>
<keyword evidence="2" id="KW-1185">Reference proteome</keyword>
<accession>A0A835IJ11</accession>